<feature type="compositionally biased region" description="Pro residues" evidence="1">
    <location>
        <begin position="444"/>
        <end position="458"/>
    </location>
</feature>
<keyword evidence="2" id="KW-0472">Membrane</keyword>
<keyword evidence="2" id="KW-1133">Transmembrane helix</keyword>
<feature type="transmembrane region" description="Helical" evidence="2">
    <location>
        <begin position="213"/>
        <end position="234"/>
    </location>
</feature>
<sequence>MRSRVLASLRRGGACAARGLVRRALERRFAWLGTAFVLAGTAVRSFVFPLVVRGRHHRLLTVWWVPGDIWGTLRDGQMIAWLDFGHLYQAGTAMVTLPGTALLFAPVAAVVNAFGLSTDFPLVVPHPTAWLVLGPYAVAVSGVALVALDALAERLNVGSATRAFLGVVGAAVLFPVVAWWGHPEDAVAVGLVLYALGAALDGRVVAAGWLTGAAIAVQPLVVLAVPVLLGVLGVERLVPFLVRAALPAAVLLVPVFAAAPQATWRAVVDQPNFPGVDHPTPWTALAPHLGGRGRDEVVAGGPGRVVALLGALGLAPVARRVRDRPALVVALVAVGLELRCLTESVMDPYYLWPALAVGLVAAGRAGRLALGAVAVGALAVSAVAELHFWWLTWWLVAVGGSAVVVGFGVGAIWRWSEATTGRRDSSSWASVPFGGEGAEAPTGLPQPVPVGPRAWPGP</sequence>
<feature type="transmembrane region" description="Helical" evidence="2">
    <location>
        <begin position="240"/>
        <end position="259"/>
    </location>
</feature>
<comment type="caution">
    <text evidence="3">The sequence shown here is derived from an EMBL/GenBank/DDBJ whole genome shotgun (WGS) entry which is preliminary data.</text>
</comment>
<reference evidence="3 4" key="1">
    <citation type="submission" date="2024-09" db="EMBL/GenBank/DDBJ databases">
        <authorList>
            <person name="Sun Q."/>
            <person name="Mori K."/>
        </authorList>
    </citation>
    <scope>NUCLEOTIDE SEQUENCE [LARGE SCALE GENOMIC DNA]</scope>
    <source>
        <strain evidence="3 4">JCM 15389</strain>
    </source>
</reference>
<feature type="region of interest" description="Disordered" evidence="1">
    <location>
        <begin position="423"/>
        <end position="458"/>
    </location>
</feature>
<feature type="transmembrane region" description="Helical" evidence="2">
    <location>
        <begin position="163"/>
        <end position="180"/>
    </location>
</feature>
<evidence type="ECO:0008006" key="5">
    <source>
        <dbReference type="Google" id="ProtNLM"/>
    </source>
</evidence>
<evidence type="ECO:0000313" key="4">
    <source>
        <dbReference type="Proteomes" id="UP001589788"/>
    </source>
</evidence>
<dbReference type="RefSeq" id="WP_377789633.1">
    <property type="nucleotide sequence ID" value="NZ_JBHLYQ010000076.1"/>
</dbReference>
<accession>A0ABV6C395</accession>
<evidence type="ECO:0000313" key="3">
    <source>
        <dbReference type="EMBL" id="MFC0082165.1"/>
    </source>
</evidence>
<organism evidence="3 4">
    <name type="scientific">Aciditerrimonas ferrireducens</name>
    <dbReference type="NCBI Taxonomy" id="667306"/>
    <lineage>
        <taxon>Bacteria</taxon>
        <taxon>Bacillati</taxon>
        <taxon>Actinomycetota</taxon>
        <taxon>Acidimicrobiia</taxon>
        <taxon>Acidimicrobiales</taxon>
        <taxon>Acidimicrobiaceae</taxon>
        <taxon>Aciditerrimonas</taxon>
    </lineage>
</organism>
<dbReference type="Proteomes" id="UP001589788">
    <property type="component" value="Unassembled WGS sequence"/>
</dbReference>
<name>A0ABV6C395_9ACTN</name>
<feature type="transmembrane region" description="Helical" evidence="2">
    <location>
        <begin position="87"/>
        <end position="109"/>
    </location>
</feature>
<feature type="transmembrane region" description="Helical" evidence="2">
    <location>
        <begin position="129"/>
        <end position="151"/>
    </location>
</feature>
<evidence type="ECO:0000256" key="2">
    <source>
        <dbReference type="SAM" id="Phobius"/>
    </source>
</evidence>
<gene>
    <name evidence="3" type="ORF">ACFFRE_08390</name>
</gene>
<keyword evidence="4" id="KW-1185">Reference proteome</keyword>
<feature type="transmembrane region" description="Helical" evidence="2">
    <location>
        <begin position="390"/>
        <end position="413"/>
    </location>
</feature>
<keyword evidence="2" id="KW-0812">Transmembrane</keyword>
<feature type="transmembrane region" description="Helical" evidence="2">
    <location>
        <begin position="186"/>
        <end position="206"/>
    </location>
</feature>
<evidence type="ECO:0000256" key="1">
    <source>
        <dbReference type="SAM" id="MobiDB-lite"/>
    </source>
</evidence>
<proteinExistence type="predicted"/>
<feature type="transmembrane region" description="Helical" evidence="2">
    <location>
        <begin position="29"/>
        <end position="52"/>
    </location>
</feature>
<protein>
    <recommendedName>
        <fullName evidence="5">DUF2029 domain-containing protein</fullName>
    </recommendedName>
</protein>
<dbReference type="EMBL" id="JBHLYQ010000076">
    <property type="protein sequence ID" value="MFC0082165.1"/>
    <property type="molecule type" value="Genomic_DNA"/>
</dbReference>